<dbReference type="InterPro" id="IPR019734">
    <property type="entry name" value="TPR_rpt"/>
</dbReference>
<dbReference type="CDD" id="cd22124">
    <property type="entry name" value="F-box_FBXL13"/>
    <property type="match status" value="1"/>
</dbReference>
<dbReference type="GO" id="GO:0043022">
    <property type="term" value="F:ribosome binding"/>
    <property type="evidence" value="ECO:0007669"/>
    <property type="project" value="TreeGrafter"/>
</dbReference>
<evidence type="ECO:0000256" key="15">
    <source>
        <dbReference type="SAM" id="MobiDB-lite"/>
    </source>
</evidence>
<accession>A0A2T7NTW8</accession>
<dbReference type="AlphaFoldDB" id="A0A2T7NTW8"/>
<evidence type="ECO:0000313" key="17">
    <source>
        <dbReference type="EMBL" id="PVD24593.1"/>
    </source>
</evidence>
<evidence type="ECO:0000256" key="2">
    <source>
        <dbReference type="ARBA" id="ARBA00004286"/>
    </source>
</evidence>
<keyword evidence="13" id="KW-0234">DNA repair</keyword>
<dbReference type="SUPFAM" id="SSF52047">
    <property type="entry name" value="RNI-like"/>
    <property type="match status" value="1"/>
</dbReference>
<dbReference type="STRING" id="400727.A0A2T7NTW8"/>
<dbReference type="PROSITE" id="PS50181">
    <property type="entry name" value="FBOX"/>
    <property type="match status" value="1"/>
</dbReference>
<dbReference type="Proteomes" id="UP000245119">
    <property type="component" value="Linkage Group LG9"/>
</dbReference>
<evidence type="ECO:0000256" key="4">
    <source>
        <dbReference type="ARBA" id="ARBA00007676"/>
    </source>
</evidence>
<dbReference type="InterPro" id="IPR057207">
    <property type="entry name" value="FBXL15_LRR"/>
</dbReference>
<dbReference type="Gene3D" id="1.25.40.10">
    <property type="entry name" value="Tetratricopeptide repeat domain"/>
    <property type="match status" value="3"/>
</dbReference>
<dbReference type="GO" id="GO:0005694">
    <property type="term" value="C:chromosome"/>
    <property type="evidence" value="ECO:0007669"/>
    <property type="project" value="UniProtKB-SubCell"/>
</dbReference>
<dbReference type="InterPro" id="IPR001611">
    <property type="entry name" value="Leu-rich_rpt"/>
</dbReference>
<evidence type="ECO:0000256" key="1">
    <source>
        <dbReference type="ARBA" id="ARBA00004240"/>
    </source>
</evidence>
<keyword evidence="9" id="KW-0227">DNA damage</keyword>
<evidence type="ECO:0000256" key="12">
    <source>
        <dbReference type="ARBA" id="ARBA00023135"/>
    </source>
</evidence>
<comment type="subcellular location">
    <subcellularLocation>
        <location evidence="2">Chromosome</location>
    </subcellularLocation>
    <subcellularLocation>
        <location evidence="3">Cytoplasm</location>
    </subcellularLocation>
    <subcellularLocation>
        <location evidence="1">Endoplasmic reticulum</location>
    </subcellularLocation>
</comment>
<evidence type="ECO:0000256" key="11">
    <source>
        <dbReference type="ARBA" id="ARBA00022853"/>
    </source>
</evidence>
<feature type="compositionally biased region" description="Basic residues" evidence="15">
    <location>
        <begin position="858"/>
        <end position="868"/>
    </location>
</feature>
<feature type="compositionally biased region" description="Low complexity" evidence="15">
    <location>
        <begin position="923"/>
        <end position="967"/>
    </location>
</feature>
<evidence type="ECO:0000256" key="14">
    <source>
        <dbReference type="ARBA" id="ARBA00023274"/>
    </source>
</evidence>
<dbReference type="InterPro" id="IPR013699">
    <property type="entry name" value="Signal_recog_part_SRP72_RNA-bd"/>
</dbReference>
<dbReference type="SMART" id="SM00367">
    <property type="entry name" value="LRR_CC"/>
    <property type="match status" value="8"/>
</dbReference>
<feature type="compositionally biased region" description="Basic and acidic residues" evidence="15">
    <location>
        <begin position="879"/>
        <end position="891"/>
    </location>
</feature>
<evidence type="ECO:0000313" key="18">
    <source>
        <dbReference type="Proteomes" id="UP000245119"/>
    </source>
</evidence>
<feature type="compositionally biased region" description="Basic residues" evidence="15">
    <location>
        <begin position="968"/>
        <end position="979"/>
    </location>
</feature>
<dbReference type="SMART" id="SM00256">
    <property type="entry name" value="FBOX"/>
    <property type="match status" value="1"/>
</dbReference>
<protein>
    <recommendedName>
        <fullName evidence="6">Signal recognition particle subunit SRP72</fullName>
    </recommendedName>
</protein>
<dbReference type="GO" id="GO:0006281">
    <property type="term" value="P:DNA repair"/>
    <property type="evidence" value="ECO:0007669"/>
    <property type="project" value="UniProtKB-KW"/>
</dbReference>
<evidence type="ECO:0000259" key="16">
    <source>
        <dbReference type="PROSITE" id="PS50181"/>
    </source>
</evidence>
<dbReference type="SMART" id="SM00028">
    <property type="entry name" value="TPR"/>
    <property type="match status" value="2"/>
</dbReference>
<dbReference type="Pfam" id="PF12937">
    <property type="entry name" value="F-box-like"/>
    <property type="match status" value="1"/>
</dbReference>
<gene>
    <name evidence="17" type="ORF">C0Q70_15077</name>
</gene>
<dbReference type="GO" id="GO:0006614">
    <property type="term" value="P:SRP-dependent cotranslational protein targeting to membrane"/>
    <property type="evidence" value="ECO:0007669"/>
    <property type="project" value="InterPro"/>
</dbReference>
<feature type="region of interest" description="Disordered" evidence="15">
    <location>
        <begin position="838"/>
        <end position="979"/>
    </location>
</feature>
<dbReference type="Pfam" id="PF25372">
    <property type="entry name" value="DUF7885"/>
    <property type="match status" value="1"/>
</dbReference>
<evidence type="ECO:0000256" key="8">
    <source>
        <dbReference type="ARBA" id="ARBA00022490"/>
    </source>
</evidence>
<evidence type="ECO:0000256" key="5">
    <source>
        <dbReference type="ARBA" id="ARBA00010999"/>
    </source>
</evidence>
<keyword evidence="10" id="KW-0256">Endoplasmic reticulum</keyword>
<proteinExistence type="inferred from homology"/>
<feature type="domain" description="F-box" evidence="16">
    <location>
        <begin position="15"/>
        <end position="61"/>
    </location>
</feature>
<name>A0A2T7NTW8_POMCA</name>
<organism evidence="17 18">
    <name type="scientific">Pomacea canaliculata</name>
    <name type="common">Golden apple snail</name>
    <dbReference type="NCBI Taxonomy" id="400727"/>
    <lineage>
        <taxon>Eukaryota</taxon>
        <taxon>Metazoa</taxon>
        <taxon>Spiralia</taxon>
        <taxon>Lophotrochozoa</taxon>
        <taxon>Mollusca</taxon>
        <taxon>Gastropoda</taxon>
        <taxon>Caenogastropoda</taxon>
        <taxon>Architaenioglossa</taxon>
        <taxon>Ampullarioidea</taxon>
        <taxon>Ampullariidae</taxon>
        <taxon>Pomacea</taxon>
    </lineage>
</organism>
<reference evidence="17 18" key="1">
    <citation type="submission" date="2018-04" db="EMBL/GenBank/DDBJ databases">
        <title>The genome of golden apple snail Pomacea canaliculata provides insight into stress tolerance and invasive adaptation.</title>
        <authorList>
            <person name="Liu C."/>
            <person name="Liu B."/>
            <person name="Ren Y."/>
            <person name="Zhang Y."/>
            <person name="Wang H."/>
            <person name="Li S."/>
            <person name="Jiang F."/>
            <person name="Yin L."/>
            <person name="Zhang G."/>
            <person name="Qian W."/>
            <person name="Fan W."/>
        </authorList>
    </citation>
    <scope>NUCLEOTIDE SEQUENCE [LARGE SCALE GENOMIC DNA]</scope>
    <source>
        <strain evidence="17">SZHN2017</strain>
        <tissue evidence="17">Muscle</tissue>
    </source>
</reference>
<dbReference type="Pfam" id="PF08492">
    <property type="entry name" value="SRP72"/>
    <property type="match status" value="1"/>
</dbReference>
<dbReference type="GO" id="GO:0006325">
    <property type="term" value="P:chromatin organization"/>
    <property type="evidence" value="ECO:0007669"/>
    <property type="project" value="UniProtKB-KW"/>
</dbReference>
<evidence type="ECO:0000256" key="7">
    <source>
        <dbReference type="ARBA" id="ARBA00022454"/>
    </source>
</evidence>
<keyword evidence="11" id="KW-0156">Chromatin regulator</keyword>
<keyword evidence="18" id="KW-1185">Reference proteome</keyword>
<dbReference type="InterPro" id="IPR032675">
    <property type="entry name" value="LRR_dom_sf"/>
</dbReference>
<dbReference type="InterPro" id="IPR001810">
    <property type="entry name" value="F-box_dom"/>
</dbReference>
<dbReference type="Gene3D" id="3.80.10.10">
    <property type="entry name" value="Ribonuclease Inhibitor"/>
    <property type="match status" value="2"/>
</dbReference>
<evidence type="ECO:0000256" key="13">
    <source>
        <dbReference type="ARBA" id="ARBA00023204"/>
    </source>
</evidence>
<keyword evidence="8" id="KW-0963">Cytoplasm</keyword>
<comment type="similarity">
    <text evidence="4">Belongs to the SRP72 family.</text>
</comment>
<evidence type="ECO:0000256" key="6">
    <source>
        <dbReference type="ARBA" id="ARBA00018350"/>
    </source>
</evidence>
<dbReference type="GO" id="GO:0005786">
    <property type="term" value="C:signal recognition particle, endoplasmic reticulum targeting"/>
    <property type="evidence" value="ECO:0007669"/>
    <property type="project" value="UniProtKB-KW"/>
</dbReference>
<dbReference type="SUPFAM" id="SSF48452">
    <property type="entry name" value="TPR-like"/>
    <property type="match status" value="2"/>
</dbReference>
<dbReference type="InterPro" id="IPR011990">
    <property type="entry name" value="TPR-like_helical_dom_sf"/>
</dbReference>
<dbReference type="PANTHER" id="PTHR14094:SF9">
    <property type="entry name" value="SIGNAL RECOGNITION PARTICLE SUBUNIT SRP72"/>
    <property type="match status" value="1"/>
</dbReference>
<evidence type="ECO:0000256" key="10">
    <source>
        <dbReference type="ARBA" id="ARBA00022824"/>
    </source>
</evidence>
<dbReference type="InterPro" id="IPR026270">
    <property type="entry name" value="SRP72"/>
</dbReference>
<dbReference type="GO" id="GO:0005783">
    <property type="term" value="C:endoplasmic reticulum"/>
    <property type="evidence" value="ECO:0007669"/>
    <property type="project" value="UniProtKB-SubCell"/>
</dbReference>
<sequence>MEDEDLFGQGTGEARDSISLLPKKIAIQVFSYVDIADLANCACVCRSWKVITQSGALWSRVGKSYIPLLLTHCPGLLTDKVAARLLYKARPYLIHLNLRECQHLKQATFVSVSQCRNIQDLNLSGCLGLDDDTLKLITKGCKILLYLNISHTSLTDASLRAVAKYCVNLQYISLAFCNKFSDRGLHYLSNGKCSKKLEYLDLSGCLQVTPQGFQNLASGCINLTTLILDDFPTLMDDSIIMMTEKCHKIHTVSFLGSPLLTDESFKHLAQLKQLRVLKVDGNHRISDDSMRMVGKLCPDLQHIYLTDCQRLTDSTLKSFANCRSLTVLNIADCVRISDAGVRHLTEGVCTAKLRELNLTNCVRVGDLAMAFLLELRIGDSCLGQQGHDPQVQFSRQRRQQSKSIRPRRMNERFVANMAQKGGKEKPDLLYRLEQYQECYTLYKDLLKNTQDEFDAERQTNMAAVVAALQMWDVQNVEDAGLDEDSYEVCYNNACYQIGCGNLDLAELKLKKAEEFLRNDSDLTEEELDEELAIIRFQMGYLLQKKGRCEEAAQLYNQVQKNRPSDVGIGAVLSNNLVTINKDQNVFDSKRKMKSATGDNVKGKLTSVQKQIVAVNQCLLHMYSNQGELCLKQAEELHREDPDLMSCVLISAAQHVRDKNMDKAMAMLQAYRNSHPDKQFTLQLMMAQIYLSQGSVYAACDALKALGDLQHKPGVVSALVTLYMGQEDRAAASDVLVNAVNWYKKNQPKSPDLAILTQANSAFQLKHGNADLAAQMLEDLRKQNPKDPMVLAQLISAYSQFNPNKAKEISRDLPPVSEIVREVDVDALESAFSTLGPKYMKKMQKGEPSPGPSGDMLLKKKKKKKKGKLPKNCEAGGDIDPERWLPRRERSYYRGKRKDKRREIGKGTQGSGTVASELDASKVSPGGSDPSSPRPGSAAVSSPSSGATASPQAAPAAAGPRQQKPAQAQKKKKKKGGVKW</sequence>
<evidence type="ECO:0000256" key="9">
    <source>
        <dbReference type="ARBA" id="ARBA00022763"/>
    </source>
</evidence>
<dbReference type="OrthoDB" id="61560at2759"/>
<keyword evidence="12" id="KW-0733">Signal recognition particle</keyword>
<dbReference type="InterPro" id="IPR006553">
    <property type="entry name" value="Leu-rich_rpt_Cys-con_subtyp"/>
</dbReference>
<evidence type="ECO:0000256" key="3">
    <source>
        <dbReference type="ARBA" id="ARBA00004496"/>
    </source>
</evidence>
<dbReference type="GO" id="GO:0008312">
    <property type="term" value="F:7S RNA binding"/>
    <property type="evidence" value="ECO:0007669"/>
    <property type="project" value="InterPro"/>
</dbReference>
<keyword evidence="14" id="KW-0687">Ribonucleoprotein</keyword>
<comment type="similarity">
    <text evidence="5">Belongs to the Tonsoku family.</text>
</comment>
<keyword evidence="7" id="KW-0158">Chromosome</keyword>
<dbReference type="Pfam" id="PF13516">
    <property type="entry name" value="LRR_6"/>
    <property type="match status" value="1"/>
</dbReference>
<comment type="caution">
    <text evidence="17">The sequence shown here is derived from an EMBL/GenBank/DDBJ whole genome shotgun (WGS) entry which is preliminary data.</text>
</comment>
<dbReference type="EMBL" id="PZQS01000009">
    <property type="protein sequence ID" value="PVD24593.1"/>
    <property type="molecule type" value="Genomic_DNA"/>
</dbReference>
<dbReference type="PANTHER" id="PTHR14094">
    <property type="entry name" value="SIGNAL RECOGNITION PARTICLE 72"/>
    <property type="match status" value="1"/>
</dbReference>